<organism evidence="1 2">
    <name type="scientific">Herbaspirillum chlorophenolicum</name>
    <dbReference type="NCBI Taxonomy" id="211589"/>
    <lineage>
        <taxon>Bacteria</taxon>
        <taxon>Pseudomonadati</taxon>
        <taxon>Pseudomonadota</taxon>
        <taxon>Betaproteobacteria</taxon>
        <taxon>Burkholderiales</taxon>
        <taxon>Oxalobacteraceae</taxon>
        <taxon>Herbaspirillum</taxon>
    </lineage>
</organism>
<comment type="caution">
    <text evidence="1">The sequence shown here is derived from an EMBL/GenBank/DDBJ whole genome shotgun (WGS) entry which is preliminary data.</text>
</comment>
<keyword evidence="2" id="KW-1185">Reference proteome</keyword>
<protein>
    <submittedName>
        <fullName evidence="1">Uncharacterized protein</fullName>
    </submittedName>
</protein>
<proteinExistence type="predicted"/>
<accession>A0ABW8F184</accession>
<gene>
    <name evidence="1" type="ORF">ACIPEN_14465</name>
</gene>
<dbReference type="RefSeq" id="WP_402701468.1">
    <property type="nucleotide sequence ID" value="NZ_JBIUZV010000008.1"/>
</dbReference>
<evidence type="ECO:0000313" key="1">
    <source>
        <dbReference type="EMBL" id="MFJ3047031.1"/>
    </source>
</evidence>
<evidence type="ECO:0000313" key="2">
    <source>
        <dbReference type="Proteomes" id="UP001617427"/>
    </source>
</evidence>
<dbReference type="EMBL" id="JBIUZV010000008">
    <property type="protein sequence ID" value="MFJ3047031.1"/>
    <property type="molecule type" value="Genomic_DNA"/>
</dbReference>
<dbReference type="Proteomes" id="UP001617427">
    <property type="component" value="Unassembled WGS sequence"/>
</dbReference>
<name>A0ABW8F184_9BURK</name>
<sequence length="95" mass="10899">MSQVTKLERHPEDPIIHDLNDLLDETTRYGRIRLMRMKDGWYCVIEMNTNTTGTSFEVKSEFDHGTPIEAAHCCIQRMHAALRTLGTADIGRKIP</sequence>
<reference evidence="1 2" key="1">
    <citation type="submission" date="2024-10" db="EMBL/GenBank/DDBJ databases">
        <title>The Natural Products Discovery Center: Release of the First 8490 Sequenced Strains for Exploring Actinobacteria Biosynthetic Diversity.</title>
        <authorList>
            <person name="Kalkreuter E."/>
            <person name="Kautsar S.A."/>
            <person name="Yang D."/>
            <person name="Bader C.D."/>
            <person name="Teijaro C.N."/>
            <person name="Fluegel L."/>
            <person name="Davis C.M."/>
            <person name="Simpson J.R."/>
            <person name="Lauterbach L."/>
            <person name="Steele A.D."/>
            <person name="Gui C."/>
            <person name="Meng S."/>
            <person name="Li G."/>
            <person name="Viehrig K."/>
            <person name="Ye F."/>
            <person name="Su P."/>
            <person name="Kiefer A.F."/>
            <person name="Nichols A."/>
            <person name="Cepeda A.J."/>
            <person name="Yan W."/>
            <person name="Fan B."/>
            <person name="Jiang Y."/>
            <person name="Adhikari A."/>
            <person name="Zheng C.-J."/>
            <person name="Schuster L."/>
            <person name="Cowan T.M."/>
            <person name="Smanski M.J."/>
            <person name="Chevrette M.G."/>
            <person name="De Carvalho L.P.S."/>
            <person name="Shen B."/>
        </authorList>
    </citation>
    <scope>NUCLEOTIDE SEQUENCE [LARGE SCALE GENOMIC DNA]</scope>
    <source>
        <strain evidence="1 2">NPDC087045</strain>
    </source>
</reference>